<dbReference type="EMBL" id="BMIX01000001">
    <property type="protein sequence ID" value="GGG23257.1"/>
    <property type="molecule type" value="Genomic_DNA"/>
</dbReference>
<protein>
    <submittedName>
        <fullName evidence="1">Uncharacterized protein</fullName>
    </submittedName>
</protein>
<dbReference type="Proteomes" id="UP000605733">
    <property type="component" value="Unassembled WGS sequence"/>
</dbReference>
<accession>A0ABQ1WAG2</accession>
<sequence>MSKKFILKSHFEEGLNREEFLMAKELYLETLENNPCAPISHGSTIELIKLTKRDLGPIGPYIDLTIFESLNRIGSDLVLLTGAEKLFNDKIPGISPSTITLKMGNKAGEDIIIKTTDGKTIFGEAFNAAPSFCKTKMRDSIHKLLKNQEVIKEKKAVIFCNEDIKEILTGYSNQRLLVQHGFKLHIIYCDYEKNLIPQLETN</sequence>
<proteinExistence type="predicted"/>
<gene>
    <name evidence="1" type="ORF">GCM10011532_02970</name>
</gene>
<keyword evidence="2" id="KW-1185">Reference proteome</keyword>
<evidence type="ECO:0000313" key="2">
    <source>
        <dbReference type="Proteomes" id="UP000605733"/>
    </source>
</evidence>
<dbReference type="RefSeq" id="WP_011710449.1">
    <property type="nucleotide sequence ID" value="NZ_BMIX01000001.1"/>
</dbReference>
<reference evidence="2" key="1">
    <citation type="journal article" date="2019" name="Int. J. Syst. Evol. Microbiol.">
        <title>The Global Catalogue of Microorganisms (GCM) 10K type strain sequencing project: providing services to taxonomists for standard genome sequencing and annotation.</title>
        <authorList>
            <consortium name="The Broad Institute Genomics Platform"/>
            <consortium name="The Broad Institute Genome Sequencing Center for Infectious Disease"/>
            <person name="Wu L."/>
            <person name="Ma J."/>
        </authorList>
    </citation>
    <scope>NUCLEOTIDE SEQUENCE [LARGE SCALE GENOMIC DNA]</scope>
    <source>
        <strain evidence="2">CGMCC 1.15422</strain>
    </source>
</reference>
<comment type="caution">
    <text evidence="1">The sequence shown here is derived from an EMBL/GenBank/DDBJ whole genome shotgun (WGS) entry which is preliminary data.</text>
</comment>
<name>A0ABQ1WAG2_9FLAO</name>
<organism evidence="1 2">
    <name type="scientific">Christiangramia forsetii</name>
    <dbReference type="NCBI Taxonomy" id="411153"/>
    <lineage>
        <taxon>Bacteria</taxon>
        <taxon>Pseudomonadati</taxon>
        <taxon>Bacteroidota</taxon>
        <taxon>Flavobacteriia</taxon>
        <taxon>Flavobacteriales</taxon>
        <taxon>Flavobacteriaceae</taxon>
        <taxon>Christiangramia</taxon>
    </lineage>
</organism>
<evidence type="ECO:0000313" key="1">
    <source>
        <dbReference type="EMBL" id="GGG23257.1"/>
    </source>
</evidence>